<name>A0ABP9L3J8_9GAMM</name>
<dbReference type="InterPro" id="IPR027417">
    <property type="entry name" value="P-loop_NTPase"/>
</dbReference>
<protein>
    <recommendedName>
        <fullName evidence="2">ORC1/DEAH AAA+ ATPase domain-containing protein</fullName>
    </recommendedName>
</protein>
<feature type="domain" description="ORC1/DEAH AAA+ ATPase" evidence="2">
    <location>
        <begin position="31"/>
        <end position="182"/>
    </location>
</feature>
<feature type="region of interest" description="Disordered" evidence="1">
    <location>
        <begin position="313"/>
        <end position="335"/>
    </location>
</feature>
<keyword evidence="4" id="KW-1185">Reference proteome</keyword>
<feature type="compositionally biased region" description="Basic residues" evidence="1">
    <location>
        <begin position="313"/>
        <end position="327"/>
    </location>
</feature>
<dbReference type="Gene3D" id="3.40.50.300">
    <property type="entry name" value="P-loop containing nucleotide triphosphate hydrolases"/>
    <property type="match status" value="1"/>
</dbReference>
<organism evidence="3 4">
    <name type="scientific">Lysobacter panacisoli</name>
    <dbReference type="NCBI Taxonomy" id="1255263"/>
    <lineage>
        <taxon>Bacteria</taxon>
        <taxon>Pseudomonadati</taxon>
        <taxon>Pseudomonadota</taxon>
        <taxon>Gammaproteobacteria</taxon>
        <taxon>Lysobacterales</taxon>
        <taxon>Lysobacteraceae</taxon>
        <taxon>Lysobacter</taxon>
    </lineage>
</organism>
<dbReference type="EMBL" id="BAABKY010000001">
    <property type="protein sequence ID" value="GAA5068714.1"/>
    <property type="molecule type" value="Genomic_DNA"/>
</dbReference>
<evidence type="ECO:0000313" key="4">
    <source>
        <dbReference type="Proteomes" id="UP001501083"/>
    </source>
</evidence>
<dbReference type="Pfam" id="PF13401">
    <property type="entry name" value="AAA_22"/>
    <property type="match status" value="1"/>
</dbReference>
<evidence type="ECO:0000313" key="3">
    <source>
        <dbReference type="EMBL" id="GAA5068714.1"/>
    </source>
</evidence>
<evidence type="ECO:0000256" key="1">
    <source>
        <dbReference type="SAM" id="MobiDB-lite"/>
    </source>
</evidence>
<dbReference type="RefSeq" id="WP_158982989.1">
    <property type="nucleotide sequence ID" value="NZ_BAABKY010000001.1"/>
</dbReference>
<proteinExistence type="predicted"/>
<comment type="caution">
    <text evidence="3">The sequence shown here is derived from an EMBL/GenBank/DDBJ whole genome shotgun (WGS) entry which is preliminary data.</text>
</comment>
<sequence length="335" mass="37510">MKPLITKGLLLHRNFVSAENALRSLVLACGGDQVIALVGCTRAGKSTIFKRLVQEVTRSTVDHAKGTLPLIQLNIETSQDGRISPKYLTLQMLKALGHAKYIHYGEMDEANHYIPSRGFDESSMRLALNSALNHRQTRFAFVDEAHHLTHTKSAQLRANVLQSIKCLCAVDRTLVLVGGYELAYRGMFDSAHFAGRLHVMDLPPYEDTSEDMDVWVEISKRMGRHLPLANPKLLVNEAEWLRHATNGSVGLLEKLLFDCKVKSQTTSSRIDRKMLLAHAPSASENAVIRKDIDLGKEALTRFAVIKPLLHQAPTRKGRRPFQQKPTRRPLGLEEA</sequence>
<dbReference type="Proteomes" id="UP001501083">
    <property type="component" value="Unassembled WGS sequence"/>
</dbReference>
<dbReference type="InterPro" id="IPR049945">
    <property type="entry name" value="AAA_22"/>
</dbReference>
<evidence type="ECO:0000259" key="2">
    <source>
        <dbReference type="Pfam" id="PF13401"/>
    </source>
</evidence>
<reference evidence="4" key="1">
    <citation type="journal article" date="2019" name="Int. J. Syst. Evol. Microbiol.">
        <title>The Global Catalogue of Microorganisms (GCM) 10K type strain sequencing project: providing services to taxonomists for standard genome sequencing and annotation.</title>
        <authorList>
            <consortium name="The Broad Institute Genomics Platform"/>
            <consortium name="The Broad Institute Genome Sequencing Center for Infectious Disease"/>
            <person name="Wu L."/>
            <person name="Ma J."/>
        </authorList>
    </citation>
    <scope>NUCLEOTIDE SEQUENCE [LARGE SCALE GENOMIC DNA]</scope>
    <source>
        <strain evidence="4">JCM 19212</strain>
    </source>
</reference>
<accession>A0ABP9L3J8</accession>
<dbReference type="SUPFAM" id="SSF52540">
    <property type="entry name" value="P-loop containing nucleoside triphosphate hydrolases"/>
    <property type="match status" value="1"/>
</dbReference>
<gene>
    <name evidence="3" type="ORF">GCM10025759_04720</name>
</gene>